<sequence length="72" mass="8465">MVYAKNVSILILVLIGNAKHFQQNFKNWTSGNHEVDKLIQKTQLKAKVSHEMLVWIEYDRFENIEFLIKGGF</sequence>
<evidence type="ECO:0000313" key="3">
    <source>
        <dbReference type="Proteomes" id="UP000022910"/>
    </source>
</evidence>
<protein>
    <submittedName>
        <fullName evidence="2">Uncharacterized protein</fullName>
    </submittedName>
</protein>
<evidence type="ECO:0000256" key="1">
    <source>
        <dbReference type="SAM" id="SignalP"/>
    </source>
</evidence>
<keyword evidence="3" id="KW-1185">Reference proteome</keyword>
<proteinExistence type="predicted"/>
<organism evidence="2 3">
    <name type="scientific">Rhizophagus irregularis (strain DAOM 197198w)</name>
    <name type="common">Glomus intraradices</name>
    <dbReference type="NCBI Taxonomy" id="1432141"/>
    <lineage>
        <taxon>Eukaryota</taxon>
        <taxon>Fungi</taxon>
        <taxon>Fungi incertae sedis</taxon>
        <taxon>Mucoromycota</taxon>
        <taxon>Glomeromycotina</taxon>
        <taxon>Glomeromycetes</taxon>
        <taxon>Glomerales</taxon>
        <taxon>Glomeraceae</taxon>
        <taxon>Rhizophagus</taxon>
    </lineage>
</organism>
<dbReference type="EMBL" id="JEMT01027015">
    <property type="protein sequence ID" value="EXX58124.1"/>
    <property type="molecule type" value="Genomic_DNA"/>
</dbReference>
<dbReference type="Proteomes" id="UP000022910">
    <property type="component" value="Unassembled WGS sequence"/>
</dbReference>
<dbReference type="AlphaFoldDB" id="A0A015JSW6"/>
<keyword evidence="1" id="KW-0732">Signal</keyword>
<evidence type="ECO:0000313" key="2">
    <source>
        <dbReference type="EMBL" id="EXX58124.1"/>
    </source>
</evidence>
<feature type="chain" id="PRO_5001474631" evidence="1">
    <location>
        <begin position="19"/>
        <end position="72"/>
    </location>
</feature>
<dbReference type="HOGENOM" id="CLU_2723545_0_0_1"/>
<comment type="caution">
    <text evidence="2">The sequence shown here is derived from an EMBL/GenBank/DDBJ whole genome shotgun (WGS) entry which is preliminary data.</text>
</comment>
<name>A0A015JSW6_RHIIW</name>
<feature type="signal peptide" evidence="1">
    <location>
        <begin position="1"/>
        <end position="18"/>
    </location>
</feature>
<reference evidence="2 3" key="1">
    <citation type="submission" date="2014-02" db="EMBL/GenBank/DDBJ databases">
        <title>Single nucleus genome sequencing reveals high similarity among nuclei of an endomycorrhizal fungus.</title>
        <authorList>
            <person name="Lin K."/>
            <person name="Geurts R."/>
            <person name="Zhang Z."/>
            <person name="Limpens E."/>
            <person name="Saunders D.G."/>
            <person name="Mu D."/>
            <person name="Pang E."/>
            <person name="Cao H."/>
            <person name="Cha H."/>
            <person name="Lin T."/>
            <person name="Zhou Q."/>
            <person name="Shang Y."/>
            <person name="Li Y."/>
            <person name="Ivanov S."/>
            <person name="Sharma T."/>
            <person name="Velzen R.V."/>
            <person name="Ruijter N.D."/>
            <person name="Aanen D.K."/>
            <person name="Win J."/>
            <person name="Kamoun S."/>
            <person name="Bisseling T."/>
            <person name="Huang S."/>
        </authorList>
    </citation>
    <scope>NUCLEOTIDE SEQUENCE [LARGE SCALE GENOMIC DNA]</scope>
    <source>
        <strain evidence="3">DAOM197198w</strain>
    </source>
</reference>
<accession>A0A015JSW6</accession>
<gene>
    <name evidence="2" type="ORF">RirG_200620</name>
</gene>